<dbReference type="InterPro" id="IPR029045">
    <property type="entry name" value="ClpP/crotonase-like_dom_sf"/>
</dbReference>
<proteinExistence type="predicted"/>
<dbReference type="NCBIfam" id="NF004127">
    <property type="entry name" value="PRK05617.1"/>
    <property type="match status" value="1"/>
</dbReference>
<dbReference type="Gene3D" id="3.90.226.10">
    <property type="entry name" value="2-enoyl-CoA Hydratase, Chain A, domain 1"/>
    <property type="match status" value="1"/>
</dbReference>
<dbReference type="EC" id="3.1.2.4" evidence="2"/>
<dbReference type="Proteomes" id="UP001165368">
    <property type="component" value="Unassembled WGS sequence"/>
</dbReference>
<evidence type="ECO:0000313" key="5">
    <source>
        <dbReference type="EMBL" id="MCG2621080.1"/>
    </source>
</evidence>
<evidence type="ECO:0000313" key="6">
    <source>
        <dbReference type="Proteomes" id="UP001165368"/>
    </source>
</evidence>
<evidence type="ECO:0000256" key="3">
    <source>
        <dbReference type="ARBA" id="ARBA00022801"/>
    </source>
</evidence>
<dbReference type="InterPro" id="IPR032259">
    <property type="entry name" value="HIBYL-CoA-H"/>
</dbReference>
<dbReference type="CDD" id="cd06558">
    <property type="entry name" value="crotonase-like"/>
    <property type="match status" value="1"/>
</dbReference>
<evidence type="ECO:0000256" key="1">
    <source>
        <dbReference type="ARBA" id="ARBA00001709"/>
    </source>
</evidence>
<dbReference type="EMBL" id="JAKLTQ010000002">
    <property type="protein sequence ID" value="MCG2621080.1"/>
    <property type="molecule type" value="Genomic_DNA"/>
</dbReference>
<comment type="caution">
    <text evidence="5">The sequence shown here is derived from an EMBL/GenBank/DDBJ whole genome shotgun (WGS) entry which is preliminary data.</text>
</comment>
<evidence type="ECO:0000256" key="2">
    <source>
        <dbReference type="ARBA" id="ARBA00011915"/>
    </source>
</evidence>
<organism evidence="5 6">
    <name type="scientific">Arthrobacter hankyongi</name>
    <dbReference type="NCBI Taxonomy" id="2904801"/>
    <lineage>
        <taxon>Bacteria</taxon>
        <taxon>Bacillati</taxon>
        <taxon>Actinomycetota</taxon>
        <taxon>Actinomycetes</taxon>
        <taxon>Micrococcales</taxon>
        <taxon>Micrococcaceae</taxon>
        <taxon>Arthrobacter</taxon>
    </lineage>
</organism>
<dbReference type="PANTHER" id="PTHR43176">
    <property type="entry name" value="3-HYDROXYISOBUTYRYL-COA HYDROLASE-RELATED"/>
    <property type="match status" value="1"/>
</dbReference>
<dbReference type="Pfam" id="PF16113">
    <property type="entry name" value="ECH_2"/>
    <property type="match status" value="1"/>
</dbReference>
<accession>A0ABS9L396</accession>
<dbReference type="RefSeq" id="WP_237818188.1">
    <property type="nucleotide sequence ID" value="NZ_JAKLTQ010000002.1"/>
</dbReference>
<keyword evidence="3" id="KW-0378">Hydrolase</keyword>
<evidence type="ECO:0000259" key="4">
    <source>
        <dbReference type="Pfam" id="PF16113"/>
    </source>
</evidence>
<gene>
    <name evidence="5" type="ORF">LVY72_04025</name>
</gene>
<dbReference type="SUPFAM" id="SSF52096">
    <property type="entry name" value="ClpP/crotonase"/>
    <property type="match status" value="1"/>
</dbReference>
<reference evidence="5" key="1">
    <citation type="submission" date="2022-01" db="EMBL/GenBank/DDBJ databases">
        <authorList>
            <person name="Jo J.-H."/>
            <person name="Im W.-T."/>
        </authorList>
    </citation>
    <scope>NUCLEOTIDE SEQUENCE</scope>
    <source>
        <strain evidence="5">I2-34</strain>
    </source>
</reference>
<dbReference type="InterPro" id="IPR045004">
    <property type="entry name" value="ECH_dom"/>
</dbReference>
<sequence>MDNSEPEVLLRRPGRLGHILLNRPKAINALTHTMVKEILAALNGWEADDGVATVLLTGSGERGLCAGGDVVAIYRDALAGGGATEAFWADEYTLNARIAGYPKPYVAFMDGLVLGGGVGLSAHGSVRIVTERTRVGMPEVGIGFVPDIGGTWLLSRAPGELGTHLALTAGQASGPDAIALGLADYFVASGQLPALAAALEDEPSEVAVRRFAAADVPPSPLAGQRDWIDACYAGDSVEEILRRLQAHPAPAAREAAEAMRAKSPTALKVTLAALRRARTLGSLEEVLDQEYRVSLRCLAGTEFPEGVRAQLVDKDRSPRWDPPVLEQVATERVEAFFAGLGRRELGLALARSRP</sequence>
<comment type="catalytic activity">
    <reaction evidence="1">
        <text>3-hydroxy-2-methylpropanoyl-CoA + H2O = 3-hydroxy-2-methylpropanoate + CoA + H(+)</text>
        <dbReference type="Rhea" id="RHEA:20888"/>
        <dbReference type="ChEBI" id="CHEBI:11805"/>
        <dbReference type="ChEBI" id="CHEBI:15377"/>
        <dbReference type="ChEBI" id="CHEBI:15378"/>
        <dbReference type="ChEBI" id="CHEBI:57287"/>
        <dbReference type="ChEBI" id="CHEBI:57340"/>
        <dbReference type="EC" id="3.1.2.4"/>
    </reaction>
</comment>
<name>A0ABS9L396_9MICC</name>
<protein>
    <recommendedName>
        <fullName evidence="2">3-hydroxyisobutyryl-CoA hydrolase</fullName>
        <ecNumber evidence="2">3.1.2.4</ecNumber>
    </recommendedName>
</protein>
<feature type="domain" description="Enoyl-CoA hydratase/isomerase" evidence="4">
    <location>
        <begin position="17"/>
        <end position="337"/>
    </location>
</feature>
<dbReference type="PANTHER" id="PTHR43176:SF3">
    <property type="entry name" value="3-HYDROXYISOBUTYRYL-COA HYDROLASE, MITOCHONDRIAL"/>
    <property type="match status" value="1"/>
</dbReference>
<keyword evidence="6" id="KW-1185">Reference proteome</keyword>